<dbReference type="KEGG" id="aqu:105314736"/>
<protein>
    <submittedName>
        <fullName evidence="3">Uncharacterized protein</fullName>
    </submittedName>
</protein>
<evidence type="ECO:0000256" key="1">
    <source>
        <dbReference type="ARBA" id="ARBA00023172"/>
    </source>
</evidence>
<feature type="coiled-coil region" evidence="2">
    <location>
        <begin position="46"/>
        <end position="73"/>
    </location>
</feature>
<evidence type="ECO:0000313" key="4">
    <source>
        <dbReference type="Proteomes" id="UP000007879"/>
    </source>
</evidence>
<dbReference type="RefSeq" id="XP_011407389.2">
    <property type="nucleotide sequence ID" value="XM_011409087.2"/>
</dbReference>
<dbReference type="GO" id="GO:0006310">
    <property type="term" value="P:DNA recombination"/>
    <property type="evidence" value="ECO:0007669"/>
    <property type="project" value="UniProtKB-KW"/>
</dbReference>
<dbReference type="InterPro" id="IPR011010">
    <property type="entry name" value="DNA_brk_join_enz"/>
</dbReference>
<dbReference type="AlphaFoldDB" id="A0AAN0IQX2"/>
<keyword evidence="1" id="KW-0233">DNA recombination</keyword>
<dbReference type="Proteomes" id="UP000007879">
    <property type="component" value="Unassembled WGS sequence"/>
</dbReference>
<dbReference type="GO" id="GO:0003677">
    <property type="term" value="F:DNA binding"/>
    <property type="evidence" value="ECO:0007669"/>
    <property type="project" value="InterPro"/>
</dbReference>
<evidence type="ECO:0000256" key="2">
    <source>
        <dbReference type="SAM" id="Coils"/>
    </source>
</evidence>
<dbReference type="Gene3D" id="1.10.443.10">
    <property type="entry name" value="Intergrase catalytic core"/>
    <property type="match status" value="1"/>
</dbReference>
<evidence type="ECO:0000313" key="3">
    <source>
        <dbReference type="EnsemblMetazoa" id="XP_011407389.2"/>
    </source>
</evidence>
<dbReference type="GeneID" id="105314736"/>
<dbReference type="GO" id="GO:0015074">
    <property type="term" value="P:DNA integration"/>
    <property type="evidence" value="ECO:0007669"/>
    <property type="project" value="InterPro"/>
</dbReference>
<reference evidence="4" key="1">
    <citation type="journal article" date="2010" name="Nature">
        <title>The Amphimedon queenslandica genome and the evolution of animal complexity.</title>
        <authorList>
            <person name="Srivastava M."/>
            <person name="Simakov O."/>
            <person name="Chapman J."/>
            <person name="Fahey B."/>
            <person name="Gauthier M.E."/>
            <person name="Mitros T."/>
            <person name="Richards G.S."/>
            <person name="Conaco C."/>
            <person name="Dacre M."/>
            <person name="Hellsten U."/>
            <person name="Larroux C."/>
            <person name="Putnam N.H."/>
            <person name="Stanke M."/>
            <person name="Adamska M."/>
            <person name="Darling A."/>
            <person name="Degnan S.M."/>
            <person name="Oakley T.H."/>
            <person name="Plachetzki D.C."/>
            <person name="Zhai Y."/>
            <person name="Adamski M."/>
            <person name="Calcino A."/>
            <person name="Cummins S.F."/>
            <person name="Goodstein D.M."/>
            <person name="Harris C."/>
            <person name="Jackson D.J."/>
            <person name="Leys S.P."/>
            <person name="Shu S."/>
            <person name="Woodcroft B.J."/>
            <person name="Vervoort M."/>
            <person name="Kosik K.S."/>
            <person name="Manning G."/>
            <person name="Degnan B.M."/>
            <person name="Rokhsar D.S."/>
        </authorList>
    </citation>
    <scope>NUCLEOTIDE SEQUENCE [LARGE SCALE GENOMIC DNA]</scope>
</reference>
<dbReference type="EnsemblMetazoa" id="XM_011409087.2">
    <property type="protein sequence ID" value="XP_011407389.2"/>
    <property type="gene ID" value="LOC105314736"/>
</dbReference>
<proteinExistence type="predicted"/>
<keyword evidence="2" id="KW-0175">Coiled coil</keyword>
<reference evidence="3" key="2">
    <citation type="submission" date="2024-06" db="UniProtKB">
        <authorList>
            <consortium name="EnsemblMetazoa"/>
        </authorList>
    </citation>
    <scope>IDENTIFICATION</scope>
</reference>
<dbReference type="SUPFAM" id="SSF56349">
    <property type="entry name" value="DNA breaking-rejoining enzymes"/>
    <property type="match status" value="1"/>
</dbReference>
<keyword evidence="4" id="KW-1185">Reference proteome</keyword>
<organism evidence="3 4">
    <name type="scientific">Amphimedon queenslandica</name>
    <name type="common">Sponge</name>
    <dbReference type="NCBI Taxonomy" id="400682"/>
    <lineage>
        <taxon>Eukaryota</taxon>
        <taxon>Metazoa</taxon>
        <taxon>Porifera</taxon>
        <taxon>Demospongiae</taxon>
        <taxon>Heteroscleromorpha</taxon>
        <taxon>Haplosclerida</taxon>
        <taxon>Niphatidae</taxon>
        <taxon>Amphimedon</taxon>
    </lineage>
</organism>
<accession>A0AAN0IQX2</accession>
<dbReference type="InterPro" id="IPR013762">
    <property type="entry name" value="Integrase-like_cat_sf"/>
</dbReference>
<sequence length="359" mass="42795">MDHIAEDVGLGPSGLVGKANSIQHLLDYLKEEEQVDHDYFKLCKVSDKLKKIIKNCNKERKRLEREKRDMRLGEGVEYDDKVLEFLEGEKVEERLKEVLSHEVIDEEEAILLRRVAMCRLMYGNYQRSGTVKNIEMEEYRNRIKSEEHDVILVKNHKTKDRYGSAKVVCKKETVEVIEKYLEYAPESKYLFVTRTGHQVANPFRELENLCIQMGHQAIKISPTEHRKQSASRVELGRDEKMTLKISQMMDHSIDTHRAKYTFVNTAKEAIGAYKTLQDWRHSQHTKKEQKIEECEDREREVRRKRKWTMAETREIERVMERKKGKFTRLHEVKEEFKENEILKDRTFKNILDKLRQIQK</sequence>
<name>A0AAN0IQX2_AMPQE</name>